<feature type="non-terminal residue" evidence="1">
    <location>
        <position position="1"/>
    </location>
</feature>
<protein>
    <submittedName>
        <fullName evidence="1">Uncharacterized protein</fullName>
    </submittedName>
</protein>
<organism evidence="1 2">
    <name type="scientific">Prorocentrum cordatum</name>
    <dbReference type="NCBI Taxonomy" id="2364126"/>
    <lineage>
        <taxon>Eukaryota</taxon>
        <taxon>Sar</taxon>
        <taxon>Alveolata</taxon>
        <taxon>Dinophyceae</taxon>
        <taxon>Prorocentrales</taxon>
        <taxon>Prorocentraceae</taxon>
        <taxon>Prorocentrum</taxon>
    </lineage>
</organism>
<name>A0ABN9WHT6_9DINO</name>
<keyword evidence="2" id="KW-1185">Reference proteome</keyword>
<feature type="non-terminal residue" evidence="1">
    <location>
        <position position="497"/>
    </location>
</feature>
<evidence type="ECO:0000313" key="2">
    <source>
        <dbReference type="Proteomes" id="UP001189429"/>
    </source>
</evidence>
<sequence>VGDIVGEAGRACRMENRKRARRPISEIDFDGLPSPHFDPLLKRNKKMYHNLLKDLSSRGLLLATLAPSEQAGLFFAKQADSDKMRMIVDARPADAWFGAPPSAQLLSCEGFGRVEIQLPGGIAVESKEVEALLVDFELLLGMADVEDCCYRMRTPLSRAKFFALPAAPAHALGLEGQELEGAKLGADAPVYPCIGALPTGFSWPLFLAQGANEERAPRSDPWPGGDAALSERALMGDRGPPFVMEVGPGQRGRACVCVDNAGALTPSESLAAGAFENWAGLFEAAGLELHVGTVSSGACEALGAKIDLELMRSGVSDGRFWKVHLRLGGLLARGRATGLALEMVLGHCTFCGLAFRGPLSCGRASYRFAPRRYLQAARLRAEVVKEIEMFRGLLVLKVQDWRRPWNCCALKTDASESGRGMAQSFWPRKVVEQVGRLPERVRFRSAQGRPARGSVLAVASPALDSSGVLRVFDEEKGPDPLASDLLFSWELDPEFAE</sequence>
<dbReference type="Proteomes" id="UP001189429">
    <property type="component" value="Unassembled WGS sequence"/>
</dbReference>
<reference evidence="1" key="1">
    <citation type="submission" date="2023-10" db="EMBL/GenBank/DDBJ databases">
        <authorList>
            <person name="Chen Y."/>
            <person name="Shah S."/>
            <person name="Dougan E. K."/>
            <person name="Thang M."/>
            <person name="Chan C."/>
        </authorList>
    </citation>
    <scope>NUCLEOTIDE SEQUENCE [LARGE SCALE GENOMIC DNA]</scope>
</reference>
<dbReference type="EMBL" id="CAUYUJ010018614">
    <property type="protein sequence ID" value="CAK0884994.1"/>
    <property type="molecule type" value="Genomic_DNA"/>
</dbReference>
<evidence type="ECO:0000313" key="1">
    <source>
        <dbReference type="EMBL" id="CAK0884994.1"/>
    </source>
</evidence>
<proteinExistence type="predicted"/>
<comment type="caution">
    <text evidence="1">The sequence shown here is derived from an EMBL/GenBank/DDBJ whole genome shotgun (WGS) entry which is preliminary data.</text>
</comment>
<accession>A0ABN9WHT6</accession>
<gene>
    <name evidence="1" type="ORF">PCOR1329_LOCUS66729</name>
</gene>